<evidence type="ECO:0000313" key="1">
    <source>
        <dbReference type="EMBL" id="GGZ88141.1"/>
    </source>
</evidence>
<dbReference type="EMBL" id="BMWZ01000006">
    <property type="protein sequence ID" value="GGZ88141.1"/>
    <property type="molecule type" value="Genomic_DNA"/>
</dbReference>
<evidence type="ECO:0000313" key="2">
    <source>
        <dbReference type="Proteomes" id="UP000636004"/>
    </source>
</evidence>
<dbReference type="Proteomes" id="UP000636004">
    <property type="component" value="Unassembled WGS sequence"/>
</dbReference>
<accession>A0A918R6Y4</accession>
<sequence length="1019" mass="114582">MELLFDKNKNLFQDQLSMGIKLSSGIDEKLFLDIAQNTTLKELELPIVIAEGGITASGPVKEFRFKEVPNVSISGNAGANLRIGIYDKAEDVKKDLIHKDKLGLDLPDLDDKSVYGVFSYGYFINGDVEGEWPLGSVQLSASVDGNEEKRAAVIVTLKKTIGIKKAIVGIISELQSPKQVQNAKDLAPGTYLVMQREGTLNTNFGAQVGFDFDWTFESQNPNFNGTLGLQTRLGGLMQVGLNIAGEFTLIVSRPQKGQVIHLHLNKRRLNGWNFAAGLNASVQGDLNEFDDFSVNDIIKATIGIHHAQILEDIRKWVNPDVAEKKLHGLTNQLLKEITGTTTFKKANQTLIALFDKWDAVGSEGGGAILKLIEDNASVDLSKVQEDFKKLSTADVADFLEEKLEKTGFQDTKFGQILSAIVPFDDLFEIVAEQELVNKLQDKSRKLSELLDFQELIKNLHKKISEKLSLDRIRKAAKSGNLEELGDWLKGKLTSLTQNDLADELRLIDAYISNFENNAVQIFEKVKTALQREYGMSLAYTYQKQKEYSALIDAHFNFAQNAQIGDILEEALDGNYSQLMTNTEIKGIHLNNGILTHRIKKQKTLSLLIPGAKRNFSRINQSIAAGTFIDEQDGRLIMYELNASDTIRRNKRLIQLSLTGNYFGKKKGHSFGLEKESLKVSFDFKVQDKKLRRRHLEQIVEPFIKVNLKHSFSETTNLTTDQWINQMDYDIENFNANGKKRFGKTLITMTHKIPPQIANAWMGAPSNKKDKKYKEVSSAIQKSMRGLVQTFAYENEEMFTKNYNREKLQVILLYTSLPVVKDIHYNYSDLIKRPGKVTANLGRNIMILADKLRLDPDPHVRRSADDFDNVQTSIREITNMMVNDSDFIRKLENLVSKEHNIVSKVIKSATKISGLKKTAINHPEIAIKKLSEFGAELTDTINDVNVGFIAIRKDYTRFMGPHLFIAASKALAPGLVDNTTGFLELIVLKESSNFEMESYLDGKKPEIKDIIISQLIVDMS</sequence>
<name>A0A918R6Y4_9FLAO</name>
<comment type="caution">
    <text evidence="1">The sequence shown here is derived from an EMBL/GenBank/DDBJ whole genome shotgun (WGS) entry which is preliminary data.</text>
</comment>
<protein>
    <submittedName>
        <fullName evidence="1">Uncharacterized protein</fullName>
    </submittedName>
</protein>
<organism evidence="1 2">
    <name type="scientific">Algibacter mikhailovii</name>
    <dbReference type="NCBI Taxonomy" id="425498"/>
    <lineage>
        <taxon>Bacteria</taxon>
        <taxon>Pseudomonadati</taxon>
        <taxon>Bacteroidota</taxon>
        <taxon>Flavobacteriia</taxon>
        <taxon>Flavobacteriales</taxon>
        <taxon>Flavobacteriaceae</taxon>
        <taxon>Algibacter</taxon>
    </lineage>
</organism>
<reference evidence="1" key="1">
    <citation type="journal article" date="2014" name="Int. J. Syst. Evol. Microbiol.">
        <title>Complete genome sequence of Corynebacterium casei LMG S-19264T (=DSM 44701T), isolated from a smear-ripened cheese.</title>
        <authorList>
            <consortium name="US DOE Joint Genome Institute (JGI-PGF)"/>
            <person name="Walter F."/>
            <person name="Albersmeier A."/>
            <person name="Kalinowski J."/>
            <person name="Ruckert C."/>
        </authorList>
    </citation>
    <scope>NUCLEOTIDE SEQUENCE</scope>
    <source>
        <strain evidence="1">KCTC 12710</strain>
    </source>
</reference>
<proteinExistence type="predicted"/>
<gene>
    <name evidence="1" type="ORF">GCM10007028_28080</name>
</gene>
<keyword evidence="2" id="KW-1185">Reference proteome</keyword>
<reference evidence="1" key="2">
    <citation type="submission" date="2020-09" db="EMBL/GenBank/DDBJ databases">
        <authorList>
            <person name="Sun Q."/>
            <person name="Kim S."/>
        </authorList>
    </citation>
    <scope>NUCLEOTIDE SEQUENCE</scope>
    <source>
        <strain evidence="1">KCTC 12710</strain>
    </source>
</reference>
<dbReference type="RefSeq" id="WP_189361759.1">
    <property type="nucleotide sequence ID" value="NZ_BMWZ01000006.1"/>
</dbReference>
<dbReference type="AlphaFoldDB" id="A0A918R6Y4"/>